<dbReference type="AlphaFoldDB" id="A0A0A9FQ80"/>
<sequence>MNWDNLGDIDWELEKIDWD</sequence>
<accession>A0A0A9FQ80</accession>
<organism evidence="1">
    <name type="scientific">Arundo donax</name>
    <name type="common">Giant reed</name>
    <name type="synonym">Donax arundinaceus</name>
    <dbReference type="NCBI Taxonomy" id="35708"/>
    <lineage>
        <taxon>Eukaryota</taxon>
        <taxon>Viridiplantae</taxon>
        <taxon>Streptophyta</taxon>
        <taxon>Embryophyta</taxon>
        <taxon>Tracheophyta</taxon>
        <taxon>Spermatophyta</taxon>
        <taxon>Magnoliopsida</taxon>
        <taxon>Liliopsida</taxon>
        <taxon>Poales</taxon>
        <taxon>Poaceae</taxon>
        <taxon>PACMAD clade</taxon>
        <taxon>Arundinoideae</taxon>
        <taxon>Arundineae</taxon>
        <taxon>Arundo</taxon>
    </lineage>
</organism>
<name>A0A0A9FQ80_ARUDO</name>
<proteinExistence type="predicted"/>
<evidence type="ECO:0000313" key="1">
    <source>
        <dbReference type="EMBL" id="JAE10453.1"/>
    </source>
</evidence>
<dbReference type="EMBL" id="GBRH01187443">
    <property type="protein sequence ID" value="JAE10453.1"/>
    <property type="molecule type" value="Transcribed_RNA"/>
</dbReference>
<protein>
    <submittedName>
        <fullName evidence="1">Uncharacterized protein</fullName>
    </submittedName>
</protein>
<reference evidence="1" key="1">
    <citation type="submission" date="2014-09" db="EMBL/GenBank/DDBJ databases">
        <authorList>
            <person name="Magalhaes I.L.F."/>
            <person name="Oliveira U."/>
            <person name="Santos F.R."/>
            <person name="Vidigal T.H.D.A."/>
            <person name="Brescovit A.D."/>
            <person name="Santos A.J."/>
        </authorList>
    </citation>
    <scope>NUCLEOTIDE SEQUENCE</scope>
    <source>
        <tissue evidence="1">Shoot tissue taken approximately 20 cm above the soil surface</tissue>
    </source>
</reference>
<reference evidence="1" key="2">
    <citation type="journal article" date="2015" name="Data Brief">
        <title>Shoot transcriptome of the giant reed, Arundo donax.</title>
        <authorList>
            <person name="Barrero R.A."/>
            <person name="Guerrero F.D."/>
            <person name="Moolhuijzen P."/>
            <person name="Goolsby J.A."/>
            <person name="Tidwell J."/>
            <person name="Bellgard S.E."/>
            <person name="Bellgard M.I."/>
        </authorList>
    </citation>
    <scope>NUCLEOTIDE SEQUENCE</scope>
    <source>
        <tissue evidence="1">Shoot tissue taken approximately 20 cm above the soil surface</tissue>
    </source>
</reference>